<name>A0ABU0Z0J7_9MICO</name>
<sequence length="263" mass="28799">MARSESAEERLLRAIFGERTRDLTPCVRGCTRPVDGEEQPRPARYGMLCGSCYWRILYRLAEAPKILVALRSAMIPLGAGALEGRVDGTKEPPLPFRDDAMDTADEFWNAIIRWAAEQAAALTIAGYTLLDIPVPVSRLAGKWWETGEEGEPVRMTPPRSLDAAAAQIAEVCLWLRTHGEEVAHLDTVADYHDSIVRTIGRYRSRAGLVPPRGRAKSHPCPVCGATSVDVSSPDVGPLVVRCRKCHQVFPDASGVLIEMEVAA</sequence>
<organism evidence="1 2">
    <name type="scientific">Microbacterium psychrotolerans</name>
    <dbReference type="NCBI Taxonomy" id="3068321"/>
    <lineage>
        <taxon>Bacteria</taxon>
        <taxon>Bacillati</taxon>
        <taxon>Actinomycetota</taxon>
        <taxon>Actinomycetes</taxon>
        <taxon>Micrococcales</taxon>
        <taxon>Microbacteriaceae</taxon>
        <taxon>Microbacterium</taxon>
    </lineage>
</organism>
<dbReference type="EMBL" id="JAVFWO010000002">
    <property type="protein sequence ID" value="MDQ7877349.1"/>
    <property type="molecule type" value="Genomic_DNA"/>
</dbReference>
<reference evidence="1 2" key="1">
    <citation type="submission" date="2023-08" db="EMBL/GenBank/DDBJ databases">
        <title>Microbacterium psychrotolerans sp. nov., a psychrotolerant bacterium isolated from soil in Heilongjiang Province, China.</title>
        <authorList>
            <person name="An P."/>
            <person name="Zhao D."/>
            <person name="Xiang H."/>
        </authorList>
    </citation>
    <scope>NUCLEOTIDE SEQUENCE [LARGE SCALE GENOMIC DNA]</scope>
    <source>
        <strain evidence="1 2">QXD-8</strain>
    </source>
</reference>
<dbReference type="RefSeq" id="WP_308866784.1">
    <property type="nucleotide sequence ID" value="NZ_JAVFWO010000002.1"/>
</dbReference>
<gene>
    <name evidence="1" type="ORF">Q9R08_05095</name>
</gene>
<comment type="caution">
    <text evidence="1">The sequence shown here is derived from an EMBL/GenBank/DDBJ whole genome shotgun (WGS) entry which is preliminary data.</text>
</comment>
<accession>A0ABU0Z0J7</accession>
<evidence type="ECO:0000313" key="1">
    <source>
        <dbReference type="EMBL" id="MDQ7877349.1"/>
    </source>
</evidence>
<protein>
    <submittedName>
        <fullName evidence="1">Uncharacterized protein</fullName>
    </submittedName>
</protein>
<dbReference type="Proteomes" id="UP001235133">
    <property type="component" value="Unassembled WGS sequence"/>
</dbReference>
<keyword evidence="2" id="KW-1185">Reference proteome</keyword>
<proteinExistence type="predicted"/>
<evidence type="ECO:0000313" key="2">
    <source>
        <dbReference type="Proteomes" id="UP001235133"/>
    </source>
</evidence>